<evidence type="ECO:0000256" key="2">
    <source>
        <dbReference type="HAMAP-Rule" id="MF_01875"/>
    </source>
</evidence>
<dbReference type="RefSeq" id="WP_111358185.1">
    <property type="nucleotide sequence ID" value="NZ_NHSK01000052.1"/>
</dbReference>
<evidence type="ECO:0000256" key="3">
    <source>
        <dbReference type="SAM" id="MobiDB-lite"/>
    </source>
</evidence>
<dbReference type="GO" id="GO:0006303">
    <property type="term" value="P:double-strand break repair via nonhomologous end joining"/>
    <property type="evidence" value="ECO:0007669"/>
    <property type="project" value="UniProtKB-UniRule"/>
</dbReference>
<feature type="domain" description="Ku" evidence="4">
    <location>
        <begin position="55"/>
        <end position="184"/>
    </location>
</feature>
<dbReference type="CDD" id="cd00789">
    <property type="entry name" value="KU_like"/>
    <property type="match status" value="1"/>
</dbReference>
<keyword evidence="2" id="KW-0233">DNA recombination</keyword>
<evidence type="ECO:0000313" key="5">
    <source>
        <dbReference type="EMBL" id="RAI37403.1"/>
    </source>
</evidence>
<organism evidence="5 6">
    <name type="scientific">Rhodoplanes elegans</name>
    <dbReference type="NCBI Taxonomy" id="29408"/>
    <lineage>
        <taxon>Bacteria</taxon>
        <taxon>Pseudomonadati</taxon>
        <taxon>Pseudomonadota</taxon>
        <taxon>Alphaproteobacteria</taxon>
        <taxon>Hyphomicrobiales</taxon>
        <taxon>Nitrobacteraceae</taxon>
        <taxon>Rhodoplanes</taxon>
    </lineage>
</organism>
<dbReference type="GO" id="GO:0006310">
    <property type="term" value="P:DNA recombination"/>
    <property type="evidence" value="ECO:0007669"/>
    <property type="project" value="UniProtKB-KW"/>
</dbReference>
<proteinExistence type="inferred from homology"/>
<dbReference type="Gene3D" id="2.40.290.10">
    <property type="match status" value="1"/>
</dbReference>
<protein>
    <recommendedName>
        <fullName evidence="2">Non-homologous end joining protein Ku</fullName>
    </recommendedName>
</protein>
<feature type="region of interest" description="Disordered" evidence="3">
    <location>
        <begin position="254"/>
        <end position="291"/>
    </location>
</feature>
<comment type="function">
    <text evidence="2">With LigD forms a non-homologous end joining (NHEJ) DNA repair enzyme, which repairs dsDNA breaks with reduced fidelity. Binds linear dsDNA with 5'- and 3'- overhangs but not closed circular dsDNA nor ssDNA. Recruits and stimulates the ligase activity of LigD.</text>
</comment>
<evidence type="ECO:0000313" key="6">
    <source>
        <dbReference type="Proteomes" id="UP000248863"/>
    </source>
</evidence>
<dbReference type="NCBIfam" id="TIGR02772">
    <property type="entry name" value="Ku_bact"/>
    <property type="match status" value="1"/>
</dbReference>
<evidence type="ECO:0000256" key="1">
    <source>
        <dbReference type="ARBA" id="ARBA00023125"/>
    </source>
</evidence>
<comment type="subunit">
    <text evidence="2">Homodimer. Interacts with LigD.</text>
</comment>
<dbReference type="PIRSF" id="PIRSF006493">
    <property type="entry name" value="Prok_Ku"/>
    <property type="match status" value="1"/>
</dbReference>
<accession>A0A327KIE2</accession>
<dbReference type="EMBL" id="NPEU01000187">
    <property type="protein sequence ID" value="RAI37403.1"/>
    <property type="molecule type" value="Genomic_DNA"/>
</dbReference>
<feature type="compositionally biased region" description="Basic residues" evidence="3">
    <location>
        <begin position="269"/>
        <end position="291"/>
    </location>
</feature>
<dbReference type="InterPro" id="IPR006164">
    <property type="entry name" value="DNA_bd_Ku70/Ku80"/>
</dbReference>
<dbReference type="PANTHER" id="PTHR41251">
    <property type="entry name" value="NON-HOMOLOGOUS END JOINING PROTEIN KU"/>
    <property type="match status" value="1"/>
</dbReference>
<dbReference type="SMART" id="SM00559">
    <property type="entry name" value="Ku78"/>
    <property type="match status" value="1"/>
</dbReference>
<comment type="similarity">
    <text evidence="2">Belongs to the prokaryotic Ku family.</text>
</comment>
<dbReference type="AlphaFoldDB" id="A0A327KIE2"/>
<dbReference type="InterPro" id="IPR009187">
    <property type="entry name" value="Prok_Ku"/>
</dbReference>
<reference evidence="5 6" key="1">
    <citation type="submission" date="2017-07" db="EMBL/GenBank/DDBJ databases">
        <title>Draft Genome Sequences of Select Purple Nonsulfur Bacteria.</title>
        <authorList>
            <person name="Lasarre B."/>
            <person name="Mckinlay J.B."/>
        </authorList>
    </citation>
    <scope>NUCLEOTIDE SEQUENCE [LARGE SCALE GENOMIC DNA]</scope>
    <source>
        <strain evidence="5 6">DSM 11907</strain>
    </source>
</reference>
<dbReference type="PANTHER" id="PTHR41251:SF1">
    <property type="entry name" value="NON-HOMOLOGOUS END JOINING PROTEIN KU"/>
    <property type="match status" value="1"/>
</dbReference>
<keyword evidence="1 2" id="KW-0238">DNA-binding</keyword>
<dbReference type="InterPro" id="IPR016194">
    <property type="entry name" value="SPOC-like_C_dom_sf"/>
</dbReference>
<dbReference type="Proteomes" id="UP000248863">
    <property type="component" value="Unassembled WGS sequence"/>
</dbReference>
<dbReference type="OrthoDB" id="9780854at2"/>
<dbReference type="GO" id="GO:0003690">
    <property type="term" value="F:double-stranded DNA binding"/>
    <property type="evidence" value="ECO:0007669"/>
    <property type="project" value="UniProtKB-UniRule"/>
</dbReference>
<evidence type="ECO:0000259" key="4">
    <source>
        <dbReference type="SMART" id="SM00559"/>
    </source>
</evidence>
<gene>
    <name evidence="2" type="primary">ku</name>
    <name evidence="5" type="ORF">CH338_16235</name>
</gene>
<dbReference type="SUPFAM" id="SSF100939">
    <property type="entry name" value="SPOC domain-like"/>
    <property type="match status" value="1"/>
</dbReference>
<sequence length="291" mass="32872">MAPRANWKGYLRLSLVSCPIALYPATTDREKIRLNLLDKSTGHRIRMQKVDADTGDPVEAADIVRGYKTADGYVEITDEDLDTIEIESSRTLDITRFVPREEIDELYNVRPYYIVPDGEAGRQAFAVIREAIKARGMVALGRVVISNREHVIALEPRGKGLMGTLLRYPYEVRDETEFFDDIPDETIPKEMIELAGHIIDTMTGAFRPDEFEDRYETALRELIARKEAGEAVRAAPQKTPSKVVNLMDALRRSVEAQGDARSGAERKPATRRRATTSKTPRGRTPQRRRAS</sequence>
<keyword evidence="2" id="KW-0234">DNA repair</keyword>
<name>A0A327KIE2_9BRAD</name>
<comment type="caution">
    <text evidence="5">The sequence shown here is derived from an EMBL/GenBank/DDBJ whole genome shotgun (WGS) entry which is preliminary data.</text>
</comment>
<keyword evidence="2" id="KW-0227">DNA damage</keyword>
<keyword evidence="6" id="KW-1185">Reference proteome</keyword>
<dbReference type="HAMAP" id="MF_01875">
    <property type="entry name" value="Prokaryotic_Ku"/>
    <property type="match status" value="1"/>
</dbReference>
<dbReference type="Pfam" id="PF02735">
    <property type="entry name" value="Ku"/>
    <property type="match status" value="1"/>
</dbReference>